<evidence type="ECO:0000256" key="5">
    <source>
        <dbReference type="ARBA" id="ARBA00023136"/>
    </source>
</evidence>
<evidence type="ECO:0000313" key="9">
    <source>
        <dbReference type="EMBL" id="MEJ2905819.1"/>
    </source>
</evidence>
<evidence type="ECO:0000259" key="8">
    <source>
        <dbReference type="Pfam" id="PF12704"/>
    </source>
</evidence>
<accession>A0ABU8NU83</accession>
<feature type="transmembrane region" description="Helical" evidence="6">
    <location>
        <begin position="660"/>
        <end position="683"/>
    </location>
</feature>
<evidence type="ECO:0000256" key="2">
    <source>
        <dbReference type="ARBA" id="ARBA00022475"/>
    </source>
</evidence>
<dbReference type="Proteomes" id="UP001378956">
    <property type="component" value="Unassembled WGS sequence"/>
</dbReference>
<keyword evidence="10" id="KW-1185">Reference proteome</keyword>
<feature type="domain" description="ABC3 transporter permease C-terminal" evidence="7">
    <location>
        <begin position="285"/>
        <end position="386"/>
    </location>
</feature>
<protein>
    <submittedName>
        <fullName evidence="9">ABC transporter permease</fullName>
    </submittedName>
</protein>
<feature type="transmembrane region" description="Helical" evidence="6">
    <location>
        <begin position="21"/>
        <end position="42"/>
    </location>
</feature>
<dbReference type="InterPro" id="IPR050250">
    <property type="entry name" value="Macrolide_Exporter_MacB"/>
</dbReference>
<evidence type="ECO:0000259" key="7">
    <source>
        <dbReference type="Pfam" id="PF02687"/>
    </source>
</evidence>
<evidence type="ECO:0000256" key="4">
    <source>
        <dbReference type="ARBA" id="ARBA00022989"/>
    </source>
</evidence>
<feature type="transmembrane region" description="Helical" evidence="6">
    <location>
        <begin position="281"/>
        <end position="301"/>
    </location>
</feature>
<evidence type="ECO:0000256" key="1">
    <source>
        <dbReference type="ARBA" id="ARBA00004651"/>
    </source>
</evidence>
<dbReference type="InterPro" id="IPR025857">
    <property type="entry name" value="MacB_PCD"/>
</dbReference>
<keyword evidence="4 6" id="KW-1133">Transmembrane helix</keyword>
<sequence>MDKLSLKIAWRNLWKNKGFTLINLGGLAIGLAASLLLLLYVANEWKFNTQYKDAENIYEVKTNFLDATGKVFGTTGVSPNALPLAMRSELAGVKAAAFITWPSQTLLVNGTTSVKVDNRIAEPDILKILSYKFISGSAETAFSKPNSVILTSNTAKRLFPNTSAIGKSLKFMNFANLTVTGIIEDLPENMSYRFESLVSTNENVGIFPKAMQWDNYSFYTLLKLNPGVNVDDFNKNISNFLNQHSNKEVTSIFIYPLLKSNLYGDFINGKPADGKIGQVRIFIGLAIGILIIACINFMNLATAKAGKRAKEVGIKKAMGAGRGSLIHQFLLEAILMVSFSFILAITIVEISLPLFNNLLHVNLTLQSLGFTNWLYLCVVVFITALLSGSYPAFYLSAFQPVDTVKGLIRQNGSSVTLRKALVVVQFSFAVLLITGTIVVYNQLQYLRNRPMGYNSTSLVEMPMEGMLFQNYDALKNRLVQSGAVLSMCKTTASISTQNSVTSGLEWEGMLPADKSLRFNQIITTNDFSNTTGVKMVIGRDFSKDIASDSSAIMLNSSAVKAMNLQQPIGKKVLYEGIRRTVIGVFEDIIWADPTKKEMPMVVAWGPFLPNVITMRLNSARSTKEALVTITKITKEMNPVYPVDLEFVDSLYQEKFERERVLSILSNLFGGLSIFISCLGLLGLSAYSAELRTKEIGIRKVLGASHVGIVNLLSWNFVKMVLIAICIGLPLSYYLMNIWLSKFDFRTEITGFMMFSSAGFIVLIAYLTVSYQAVRAASANPINAIKYE</sequence>
<comment type="caution">
    <text evidence="9">The sequence shown here is derived from an EMBL/GenBank/DDBJ whole genome shotgun (WGS) entry which is preliminary data.</text>
</comment>
<evidence type="ECO:0000256" key="3">
    <source>
        <dbReference type="ARBA" id="ARBA00022692"/>
    </source>
</evidence>
<organism evidence="9 10">
    <name type="scientific">Pedobacter panaciterrae</name>
    <dbReference type="NCBI Taxonomy" id="363849"/>
    <lineage>
        <taxon>Bacteria</taxon>
        <taxon>Pseudomonadati</taxon>
        <taxon>Bacteroidota</taxon>
        <taxon>Sphingobacteriia</taxon>
        <taxon>Sphingobacteriales</taxon>
        <taxon>Sphingobacteriaceae</taxon>
        <taxon>Pedobacter</taxon>
    </lineage>
</organism>
<feature type="transmembrane region" description="Helical" evidence="6">
    <location>
        <begin position="751"/>
        <end position="773"/>
    </location>
</feature>
<dbReference type="PANTHER" id="PTHR30572:SF18">
    <property type="entry name" value="ABC-TYPE MACROLIDE FAMILY EXPORT SYSTEM PERMEASE COMPONENT 2"/>
    <property type="match status" value="1"/>
</dbReference>
<dbReference type="RefSeq" id="WP_337718224.1">
    <property type="nucleotide sequence ID" value="NZ_JBBEUB010000016.1"/>
</dbReference>
<feature type="domain" description="MacB-like periplasmic core" evidence="8">
    <location>
        <begin position="20"/>
        <end position="238"/>
    </location>
</feature>
<proteinExistence type="predicted"/>
<gene>
    <name evidence="9" type="ORF">WAE58_25460</name>
</gene>
<keyword evidence="2" id="KW-1003">Cell membrane</keyword>
<keyword evidence="3 6" id="KW-0812">Transmembrane</keyword>
<feature type="domain" description="ABC3 transporter permease C-terminal" evidence="7">
    <location>
        <begin position="667"/>
        <end position="780"/>
    </location>
</feature>
<dbReference type="EMBL" id="JBBEUB010000016">
    <property type="protein sequence ID" value="MEJ2905819.1"/>
    <property type="molecule type" value="Genomic_DNA"/>
</dbReference>
<reference evidence="9 10" key="1">
    <citation type="submission" date="2024-03" db="EMBL/GenBank/DDBJ databases">
        <title>Sequence of Lycoming College Course Isolates.</title>
        <authorList>
            <person name="Plotts O."/>
            <person name="Newman J."/>
        </authorList>
    </citation>
    <scope>NUCLEOTIDE SEQUENCE [LARGE SCALE GENOMIC DNA]</scope>
    <source>
        <strain evidence="9 10">CJB-3</strain>
    </source>
</reference>
<dbReference type="Pfam" id="PF12704">
    <property type="entry name" value="MacB_PCD"/>
    <property type="match status" value="1"/>
</dbReference>
<keyword evidence="5 6" id="KW-0472">Membrane</keyword>
<dbReference type="Pfam" id="PF02687">
    <property type="entry name" value="FtsX"/>
    <property type="match status" value="2"/>
</dbReference>
<comment type="subcellular location">
    <subcellularLocation>
        <location evidence="1">Cell membrane</location>
        <topology evidence="1">Multi-pass membrane protein</topology>
    </subcellularLocation>
</comment>
<feature type="transmembrane region" description="Helical" evidence="6">
    <location>
        <begin position="373"/>
        <end position="398"/>
    </location>
</feature>
<feature type="transmembrane region" description="Helical" evidence="6">
    <location>
        <begin position="720"/>
        <end position="739"/>
    </location>
</feature>
<name>A0ABU8NU83_9SPHI</name>
<dbReference type="InterPro" id="IPR003838">
    <property type="entry name" value="ABC3_permease_C"/>
</dbReference>
<evidence type="ECO:0000256" key="6">
    <source>
        <dbReference type="SAM" id="Phobius"/>
    </source>
</evidence>
<dbReference type="PANTHER" id="PTHR30572">
    <property type="entry name" value="MEMBRANE COMPONENT OF TRANSPORTER-RELATED"/>
    <property type="match status" value="1"/>
</dbReference>
<feature type="transmembrane region" description="Helical" evidence="6">
    <location>
        <begin position="419"/>
        <end position="440"/>
    </location>
</feature>
<feature type="transmembrane region" description="Helical" evidence="6">
    <location>
        <begin position="329"/>
        <end position="353"/>
    </location>
</feature>
<evidence type="ECO:0000313" key="10">
    <source>
        <dbReference type="Proteomes" id="UP001378956"/>
    </source>
</evidence>